<accession>A0A804I9Z4</accession>
<organism evidence="2 3">
    <name type="scientific">Musa acuminata subsp. malaccensis</name>
    <name type="common">Wild banana</name>
    <name type="synonym">Musa malaccensis</name>
    <dbReference type="NCBI Taxonomy" id="214687"/>
    <lineage>
        <taxon>Eukaryota</taxon>
        <taxon>Viridiplantae</taxon>
        <taxon>Streptophyta</taxon>
        <taxon>Embryophyta</taxon>
        <taxon>Tracheophyta</taxon>
        <taxon>Spermatophyta</taxon>
        <taxon>Magnoliopsida</taxon>
        <taxon>Liliopsida</taxon>
        <taxon>Zingiberales</taxon>
        <taxon>Musaceae</taxon>
        <taxon>Musa</taxon>
    </lineage>
</organism>
<keyword evidence="3" id="KW-1185">Reference proteome</keyword>
<evidence type="ECO:0000313" key="3">
    <source>
        <dbReference type="Proteomes" id="UP000012960"/>
    </source>
</evidence>
<protein>
    <submittedName>
        <fullName evidence="1">(wild Malaysian banana) hypothetical protein</fullName>
    </submittedName>
</protein>
<proteinExistence type="predicted"/>
<reference evidence="2" key="2">
    <citation type="submission" date="2021-05" db="UniProtKB">
        <authorList>
            <consortium name="EnsemblPlants"/>
        </authorList>
    </citation>
    <scope>IDENTIFICATION</scope>
    <source>
        <strain evidence="2">subsp. malaccensis</strain>
    </source>
</reference>
<dbReference type="Gramene" id="Ma03_t08880.1">
    <property type="protein sequence ID" value="Ma03_p08880.1"/>
    <property type="gene ID" value="Ma03_g08880"/>
</dbReference>
<dbReference type="EnsemblPlants" id="Ma03_t08880.1">
    <property type="protein sequence ID" value="Ma03_p08880.1"/>
    <property type="gene ID" value="Ma03_g08880"/>
</dbReference>
<dbReference type="InParanoid" id="A0A804I9Z4"/>
<name>A0A804I9Z4_MUSAM</name>
<dbReference type="AlphaFoldDB" id="A0A804I9Z4"/>
<dbReference type="EMBL" id="HG996468">
    <property type="protein sequence ID" value="CAG1849591.1"/>
    <property type="molecule type" value="Genomic_DNA"/>
</dbReference>
<dbReference type="Proteomes" id="UP000012960">
    <property type="component" value="Unplaced"/>
</dbReference>
<evidence type="ECO:0000313" key="2">
    <source>
        <dbReference type="EnsemblPlants" id="Ma03_p08880.1"/>
    </source>
</evidence>
<evidence type="ECO:0000313" key="1">
    <source>
        <dbReference type="EMBL" id="CAG1849591.1"/>
    </source>
</evidence>
<sequence length="90" mass="10487">MLFLGTIFEQRAELSCQPTTRFLDAQEWKTTLITVHARTPSNNTWLRRIRRVSNGESSQCNTKIIALFLLAEMSGIRRNSTKTLMQRWTN</sequence>
<reference evidence="1" key="1">
    <citation type="submission" date="2021-03" db="EMBL/GenBank/DDBJ databases">
        <authorList>
            <consortium name="Genoscope - CEA"/>
            <person name="William W."/>
        </authorList>
    </citation>
    <scope>NUCLEOTIDE SEQUENCE</scope>
    <source>
        <strain evidence="1">Doubled-haploid Pahang</strain>
    </source>
</reference>
<gene>
    <name evidence="1" type="ORF">GSMUA_211770.1</name>
</gene>